<dbReference type="Gene3D" id="3.30.70.2650">
    <property type="match status" value="1"/>
</dbReference>
<dbReference type="InterPro" id="IPR048846">
    <property type="entry name" value="PaaX-like_central"/>
</dbReference>
<evidence type="ECO:0000313" key="5">
    <source>
        <dbReference type="Proteomes" id="UP000619260"/>
    </source>
</evidence>
<evidence type="ECO:0000259" key="2">
    <source>
        <dbReference type="Pfam" id="PF08223"/>
    </source>
</evidence>
<dbReference type="Gene3D" id="1.10.10.10">
    <property type="entry name" value="Winged helix-like DNA-binding domain superfamily/Winged helix DNA-binding domain"/>
    <property type="match status" value="1"/>
</dbReference>
<organism evidence="4 5">
    <name type="scientific">Virgisporangium aliadipatigenens</name>
    <dbReference type="NCBI Taxonomy" id="741659"/>
    <lineage>
        <taxon>Bacteria</taxon>
        <taxon>Bacillati</taxon>
        <taxon>Actinomycetota</taxon>
        <taxon>Actinomycetes</taxon>
        <taxon>Micromonosporales</taxon>
        <taxon>Micromonosporaceae</taxon>
        <taxon>Virgisporangium</taxon>
    </lineage>
</organism>
<dbReference type="InterPro" id="IPR036388">
    <property type="entry name" value="WH-like_DNA-bd_sf"/>
</dbReference>
<evidence type="ECO:0000313" key="4">
    <source>
        <dbReference type="EMBL" id="GIJ51209.1"/>
    </source>
</evidence>
<dbReference type="EMBL" id="BOPF01000045">
    <property type="protein sequence ID" value="GIJ51209.1"/>
    <property type="molecule type" value="Genomic_DNA"/>
</dbReference>
<reference evidence="4" key="1">
    <citation type="submission" date="2021-01" db="EMBL/GenBank/DDBJ databases">
        <title>Whole genome shotgun sequence of Virgisporangium aliadipatigenens NBRC 105644.</title>
        <authorList>
            <person name="Komaki H."/>
            <person name="Tamura T."/>
        </authorList>
    </citation>
    <scope>NUCLEOTIDE SEQUENCE</scope>
    <source>
        <strain evidence="4">NBRC 105644</strain>
    </source>
</reference>
<proteinExistence type="predicted"/>
<dbReference type="Pfam" id="PF08223">
    <property type="entry name" value="PaaX_C"/>
    <property type="match status" value="1"/>
</dbReference>
<gene>
    <name evidence="4" type="primary">paaX_2</name>
    <name evidence="4" type="ORF">Val02_80950</name>
</gene>
<evidence type="ECO:0000259" key="3">
    <source>
        <dbReference type="Pfam" id="PF20803"/>
    </source>
</evidence>
<sequence>MSAAVEATDPVDLPRMQAGGSPQHLLLTLLGDYWYGQGTPLPSAALVALLGEFGITGVSARAALSRLARRGLLALSKSGRRTAYALSPRAADVLQEGIRHIISFGAQDKEWSGTWTVAAFSVPEDQRDLRHSLRTRLGWHGFASLYDGLWVSPHGQAEKVISVLSELGISTATVFTAQVADGSPTGGHPINAWDLDALRELYQGLIAEYEPVRDRLRAGQVSTAEALVARTALMDAWRNFPNLDPQLPGSLLPQPWPRQAARDLFIELYDGLAWLAEKRVVQVVAQFDADLAKLVRSHTSDFSG</sequence>
<dbReference type="InterPro" id="IPR011965">
    <property type="entry name" value="PaaX_trns_reg"/>
</dbReference>
<dbReference type="Pfam" id="PF07848">
    <property type="entry name" value="PaaX"/>
    <property type="match status" value="1"/>
</dbReference>
<dbReference type="Gene3D" id="1.20.58.1460">
    <property type="match status" value="1"/>
</dbReference>
<dbReference type="GO" id="GO:0006351">
    <property type="term" value="P:DNA-templated transcription"/>
    <property type="evidence" value="ECO:0007669"/>
    <property type="project" value="InterPro"/>
</dbReference>
<dbReference type="PANTHER" id="PTHR30319:SF1">
    <property type="entry name" value="TRANSCRIPTIONAL REPRESSOR PAAX"/>
    <property type="match status" value="1"/>
</dbReference>
<feature type="domain" description="Transcriptional repressor PaaX-like C-terminal" evidence="2">
    <location>
        <begin position="193"/>
        <end position="278"/>
    </location>
</feature>
<dbReference type="AlphaFoldDB" id="A0A8J3YT48"/>
<dbReference type="Pfam" id="PF20803">
    <property type="entry name" value="PaaX_M"/>
    <property type="match status" value="1"/>
</dbReference>
<feature type="domain" description="Transcriptional repressor PaaX-like central Cas2-like" evidence="3">
    <location>
        <begin position="109"/>
        <end position="183"/>
    </location>
</feature>
<evidence type="ECO:0000259" key="1">
    <source>
        <dbReference type="Pfam" id="PF07848"/>
    </source>
</evidence>
<comment type="caution">
    <text evidence="4">The sequence shown here is derived from an EMBL/GenBank/DDBJ whole genome shotgun (WGS) entry which is preliminary data.</text>
</comment>
<name>A0A8J3YT48_9ACTN</name>
<dbReference type="InterPro" id="IPR013225">
    <property type="entry name" value="PaaX_C"/>
</dbReference>
<feature type="domain" description="Transcriptional repressor PaaX-like N-terminal" evidence="1">
    <location>
        <begin position="23"/>
        <end position="89"/>
    </location>
</feature>
<dbReference type="InterPro" id="IPR012906">
    <property type="entry name" value="PaaX-like_N"/>
</dbReference>
<dbReference type="PIRSF" id="PIRSF020623">
    <property type="entry name" value="PaaX"/>
    <property type="match status" value="1"/>
</dbReference>
<keyword evidence="5" id="KW-1185">Reference proteome</keyword>
<accession>A0A8J3YT48</accession>
<protein>
    <submittedName>
        <fullName evidence="4">PaaX family transcriptional regulator</fullName>
    </submittedName>
</protein>
<dbReference type="RefSeq" id="WP_203904621.1">
    <property type="nucleotide sequence ID" value="NZ_BOPF01000045.1"/>
</dbReference>
<dbReference type="PANTHER" id="PTHR30319">
    <property type="entry name" value="PHENYLACETIC ACID REGULATOR-RELATED TRANSCRIPTIONAL REPRESSOR"/>
    <property type="match status" value="1"/>
</dbReference>
<dbReference type="Proteomes" id="UP000619260">
    <property type="component" value="Unassembled WGS sequence"/>
</dbReference>